<organism evidence="1 2">
    <name type="scientific">Spiromyces aspiralis</name>
    <dbReference type="NCBI Taxonomy" id="68401"/>
    <lineage>
        <taxon>Eukaryota</taxon>
        <taxon>Fungi</taxon>
        <taxon>Fungi incertae sedis</taxon>
        <taxon>Zoopagomycota</taxon>
        <taxon>Kickxellomycotina</taxon>
        <taxon>Kickxellomycetes</taxon>
        <taxon>Kickxellales</taxon>
        <taxon>Kickxellaceae</taxon>
        <taxon>Spiromyces</taxon>
    </lineage>
</organism>
<name>A0ACC1HL12_9FUNG</name>
<evidence type="ECO:0000313" key="1">
    <source>
        <dbReference type="EMBL" id="KAJ1677137.1"/>
    </source>
</evidence>
<comment type="caution">
    <text evidence="1">The sequence shown here is derived from an EMBL/GenBank/DDBJ whole genome shotgun (WGS) entry which is preliminary data.</text>
</comment>
<dbReference type="EMBL" id="JAMZIH010002922">
    <property type="protein sequence ID" value="KAJ1677137.1"/>
    <property type="molecule type" value="Genomic_DNA"/>
</dbReference>
<gene>
    <name evidence="1" type="ORF">EV182_006797</name>
</gene>
<accession>A0ACC1HL12</accession>
<evidence type="ECO:0000313" key="2">
    <source>
        <dbReference type="Proteomes" id="UP001145114"/>
    </source>
</evidence>
<dbReference type="Proteomes" id="UP001145114">
    <property type="component" value="Unassembled WGS sequence"/>
</dbReference>
<feature type="non-terminal residue" evidence="1">
    <location>
        <position position="1"/>
    </location>
</feature>
<reference evidence="1" key="1">
    <citation type="submission" date="2022-06" db="EMBL/GenBank/DDBJ databases">
        <title>Phylogenomic reconstructions and comparative analyses of Kickxellomycotina fungi.</title>
        <authorList>
            <person name="Reynolds N.K."/>
            <person name="Stajich J.E."/>
            <person name="Barry K."/>
            <person name="Grigoriev I.V."/>
            <person name="Crous P."/>
            <person name="Smith M.E."/>
        </authorList>
    </citation>
    <scope>NUCLEOTIDE SEQUENCE</scope>
    <source>
        <strain evidence="1">RSA 2271</strain>
    </source>
</reference>
<keyword evidence="2" id="KW-1185">Reference proteome</keyword>
<protein>
    <submittedName>
        <fullName evidence="1">Uncharacterized protein</fullName>
    </submittedName>
</protein>
<proteinExistence type="predicted"/>
<sequence>TDKPPKKESEQKQPPPKKPESAPKVEVKIVEEECVKKPVSEPPKPKAQQTPPKKDTPPPSSSTSASAKTDIDIEVKTKEEEKKDSKSSSEEETIKVKIKTEADAEAKANAKPEPEVKPAALVPSTKAKVPAKDSSKQVTEQQSCFHWRFPSPGWWAERNETVFGEDNFFSHFKSRGIFWDQVPSIPCPPYSVNRNKFIDDEILGAPAAKWSENDISVSCKHEVKSAAPSAVEEPSFNEVKFMCQLLEETGGDLNKAREYWHRSL</sequence>